<dbReference type="EMBL" id="MU273682">
    <property type="protein sequence ID" value="KAI0029354.1"/>
    <property type="molecule type" value="Genomic_DNA"/>
</dbReference>
<name>A0ACB8QC83_9AGAM</name>
<evidence type="ECO:0000313" key="2">
    <source>
        <dbReference type="Proteomes" id="UP000814128"/>
    </source>
</evidence>
<reference evidence="1" key="2">
    <citation type="journal article" date="2022" name="New Phytol.">
        <title>Evolutionary transition to the ectomycorrhizal habit in the genomes of a hyperdiverse lineage of mushroom-forming fungi.</title>
        <authorList>
            <person name="Looney B."/>
            <person name="Miyauchi S."/>
            <person name="Morin E."/>
            <person name="Drula E."/>
            <person name="Courty P.E."/>
            <person name="Kohler A."/>
            <person name="Kuo A."/>
            <person name="LaButti K."/>
            <person name="Pangilinan J."/>
            <person name="Lipzen A."/>
            <person name="Riley R."/>
            <person name="Andreopoulos W."/>
            <person name="He G."/>
            <person name="Johnson J."/>
            <person name="Nolan M."/>
            <person name="Tritt A."/>
            <person name="Barry K.W."/>
            <person name="Grigoriev I.V."/>
            <person name="Nagy L.G."/>
            <person name="Hibbett D."/>
            <person name="Henrissat B."/>
            <person name="Matheny P.B."/>
            <person name="Labbe J."/>
            <person name="Martin F.M."/>
        </authorList>
    </citation>
    <scope>NUCLEOTIDE SEQUENCE</scope>
    <source>
        <strain evidence="1">EC-137</strain>
    </source>
</reference>
<protein>
    <submittedName>
        <fullName evidence="1">Uncharacterized protein</fullName>
    </submittedName>
</protein>
<evidence type="ECO:0000313" key="1">
    <source>
        <dbReference type="EMBL" id="KAI0029354.1"/>
    </source>
</evidence>
<accession>A0ACB8QC83</accession>
<proteinExistence type="predicted"/>
<keyword evidence="2" id="KW-1185">Reference proteome</keyword>
<dbReference type="Proteomes" id="UP000814128">
    <property type="component" value="Unassembled WGS sequence"/>
</dbReference>
<comment type="caution">
    <text evidence="1">The sequence shown here is derived from an EMBL/GenBank/DDBJ whole genome shotgun (WGS) entry which is preliminary data.</text>
</comment>
<gene>
    <name evidence="1" type="ORF">K488DRAFT_88828</name>
</gene>
<sequence length="410" mass="44922">MSFHYYHSNQGVAPQPAPTVYAPATSQHLPPQAIASAVPPHLAHHHRARVPSTPAIPDSYPAPPIRQSPVAYSGGQAVARKAQSSVDLRVRRWLDDVERQHDHPERHAMRAGAAVAIQEPCRSDARSHAFQEARAKNGPGTPHPNKRTNLSLRENPPVVGHDRDGALLPPPVQPVVMTATIEIPDARANPSAARTRSRRSSSRAKPHNLRAVCSEMYLSVPTQGPCQAPSHGSPLPLSDPIPLPAWPKVARMKIEFSHSIVGETKLGRSSAFRALGVPVDASRAALDNASDRPVGEWYNHRSMKLVFALPGYAHEEVTLEVAARQATREQIAAGMRQVVQRFFERVLTNDQAQMEEGIWKGAPFATNLRWSVNLRPHVGMIRVEEVVPMALLYRGSAVWEVAANHIPTVP</sequence>
<organism evidence="1 2">
    <name type="scientific">Vararia minispora EC-137</name>
    <dbReference type="NCBI Taxonomy" id="1314806"/>
    <lineage>
        <taxon>Eukaryota</taxon>
        <taxon>Fungi</taxon>
        <taxon>Dikarya</taxon>
        <taxon>Basidiomycota</taxon>
        <taxon>Agaricomycotina</taxon>
        <taxon>Agaricomycetes</taxon>
        <taxon>Russulales</taxon>
        <taxon>Lachnocladiaceae</taxon>
        <taxon>Vararia</taxon>
    </lineage>
</organism>
<reference evidence="1" key="1">
    <citation type="submission" date="2021-02" db="EMBL/GenBank/DDBJ databases">
        <authorList>
            <consortium name="DOE Joint Genome Institute"/>
            <person name="Ahrendt S."/>
            <person name="Looney B.P."/>
            <person name="Miyauchi S."/>
            <person name="Morin E."/>
            <person name="Drula E."/>
            <person name="Courty P.E."/>
            <person name="Chicoki N."/>
            <person name="Fauchery L."/>
            <person name="Kohler A."/>
            <person name="Kuo A."/>
            <person name="Labutti K."/>
            <person name="Pangilinan J."/>
            <person name="Lipzen A."/>
            <person name="Riley R."/>
            <person name="Andreopoulos W."/>
            <person name="He G."/>
            <person name="Johnson J."/>
            <person name="Barry K.W."/>
            <person name="Grigoriev I.V."/>
            <person name="Nagy L."/>
            <person name="Hibbett D."/>
            <person name="Henrissat B."/>
            <person name="Matheny P.B."/>
            <person name="Labbe J."/>
            <person name="Martin F."/>
        </authorList>
    </citation>
    <scope>NUCLEOTIDE SEQUENCE</scope>
    <source>
        <strain evidence="1">EC-137</strain>
    </source>
</reference>